<gene>
    <name evidence="1" type="ORF">PAPOLLO_LOCUS19498</name>
</gene>
<evidence type="ECO:0000313" key="1">
    <source>
        <dbReference type="EMBL" id="CAG5030575.1"/>
    </source>
</evidence>
<sequence length="100" mass="11553">MLQHRFRRREVDPYNATRLLRGEQYLTARLNGLTLKRILDMDTGCRGARAARVSAATLNTRVYRTALLKRVTLKRNYKPNTYLNARAPTALPRRVTIKPA</sequence>
<proteinExistence type="predicted"/>
<dbReference type="OrthoDB" id="10567702at2759"/>
<keyword evidence="2" id="KW-1185">Reference proteome</keyword>
<evidence type="ECO:0000313" key="2">
    <source>
        <dbReference type="Proteomes" id="UP000691718"/>
    </source>
</evidence>
<organism evidence="1 2">
    <name type="scientific">Parnassius apollo</name>
    <name type="common">Apollo butterfly</name>
    <name type="synonym">Papilio apollo</name>
    <dbReference type="NCBI Taxonomy" id="110799"/>
    <lineage>
        <taxon>Eukaryota</taxon>
        <taxon>Metazoa</taxon>
        <taxon>Ecdysozoa</taxon>
        <taxon>Arthropoda</taxon>
        <taxon>Hexapoda</taxon>
        <taxon>Insecta</taxon>
        <taxon>Pterygota</taxon>
        <taxon>Neoptera</taxon>
        <taxon>Endopterygota</taxon>
        <taxon>Lepidoptera</taxon>
        <taxon>Glossata</taxon>
        <taxon>Ditrysia</taxon>
        <taxon>Papilionoidea</taxon>
        <taxon>Papilionidae</taxon>
        <taxon>Parnassiinae</taxon>
        <taxon>Parnassini</taxon>
        <taxon>Parnassius</taxon>
        <taxon>Parnassius</taxon>
    </lineage>
</organism>
<accession>A0A8S3XLR2</accession>
<comment type="caution">
    <text evidence="1">The sequence shown here is derived from an EMBL/GenBank/DDBJ whole genome shotgun (WGS) entry which is preliminary data.</text>
</comment>
<reference evidence="1" key="1">
    <citation type="submission" date="2021-04" db="EMBL/GenBank/DDBJ databases">
        <authorList>
            <person name="Tunstrom K."/>
        </authorList>
    </citation>
    <scope>NUCLEOTIDE SEQUENCE</scope>
</reference>
<dbReference type="Proteomes" id="UP000691718">
    <property type="component" value="Unassembled WGS sequence"/>
</dbReference>
<dbReference type="EMBL" id="CAJQZP010001210">
    <property type="protein sequence ID" value="CAG5030575.1"/>
    <property type="molecule type" value="Genomic_DNA"/>
</dbReference>
<name>A0A8S3XLR2_PARAO</name>
<dbReference type="AlphaFoldDB" id="A0A8S3XLR2"/>
<protein>
    <submittedName>
        <fullName evidence="1">(apollo) hypothetical protein</fullName>
    </submittedName>
</protein>